<protein>
    <submittedName>
        <fullName evidence="1">Uncharacterized protein</fullName>
    </submittedName>
</protein>
<evidence type="ECO:0000313" key="2">
    <source>
        <dbReference type="Proteomes" id="UP000308730"/>
    </source>
</evidence>
<dbReference type="AlphaFoldDB" id="A0A4S4N6U9"/>
<keyword evidence="2" id="KW-1185">Reference proteome</keyword>
<dbReference type="EMBL" id="SGPM01000043">
    <property type="protein sequence ID" value="THH31570.1"/>
    <property type="molecule type" value="Genomic_DNA"/>
</dbReference>
<organism evidence="1 2">
    <name type="scientific">Antrodiella citrinella</name>
    <dbReference type="NCBI Taxonomy" id="2447956"/>
    <lineage>
        <taxon>Eukaryota</taxon>
        <taxon>Fungi</taxon>
        <taxon>Dikarya</taxon>
        <taxon>Basidiomycota</taxon>
        <taxon>Agaricomycotina</taxon>
        <taxon>Agaricomycetes</taxon>
        <taxon>Polyporales</taxon>
        <taxon>Steccherinaceae</taxon>
        <taxon>Antrodiella</taxon>
    </lineage>
</organism>
<evidence type="ECO:0000313" key="1">
    <source>
        <dbReference type="EMBL" id="THH31570.1"/>
    </source>
</evidence>
<comment type="caution">
    <text evidence="1">The sequence shown here is derived from an EMBL/GenBank/DDBJ whole genome shotgun (WGS) entry which is preliminary data.</text>
</comment>
<dbReference type="Proteomes" id="UP000308730">
    <property type="component" value="Unassembled WGS sequence"/>
</dbReference>
<proteinExistence type="predicted"/>
<name>A0A4S4N6U9_9APHY</name>
<gene>
    <name evidence="1" type="ORF">EUX98_g2607</name>
</gene>
<reference evidence="1 2" key="1">
    <citation type="submission" date="2019-02" db="EMBL/GenBank/DDBJ databases">
        <title>Genome sequencing of the rare red list fungi Antrodiella citrinella (Flaviporus citrinellus).</title>
        <authorList>
            <person name="Buettner E."/>
            <person name="Kellner H."/>
        </authorList>
    </citation>
    <scope>NUCLEOTIDE SEQUENCE [LARGE SCALE GENOMIC DNA]</scope>
    <source>
        <strain evidence="1 2">DSM 108506</strain>
    </source>
</reference>
<accession>A0A4S4N6U9</accession>
<sequence length="242" mass="28108">MKTRTQGPTTVPHRFFITQVLHQVRRFLGGGEMFQVLDTNILFTDTQVRDWMIRFLHRVEGPGKGVEWRRWLLISVQRPREGGGGILTFLFTDVQLFGLLRGTQVYHQVSEIRGRERVDIGDEQVSAQRGTDFCFTNASFPVQQPKQGTDFLFHRYAGKKILKEGGLYMQERVERRRCVVLTFCFTDPFQGRRTGQVLRDQLHVKITGSGWGILGGSWKEERRFKRTWGIHFFRILGGKGVF</sequence>